<gene>
    <name evidence="1" type="ORF">EST38_g5464</name>
</gene>
<evidence type="ECO:0000313" key="1">
    <source>
        <dbReference type="EMBL" id="RXW20394.1"/>
    </source>
</evidence>
<protein>
    <submittedName>
        <fullName evidence="1">Uncharacterized protein</fullName>
    </submittedName>
</protein>
<organism evidence="1 2">
    <name type="scientific">Candolleomyces aberdarensis</name>
    <dbReference type="NCBI Taxonomy" id="2316362"/>
    <lineage>
        <taxon>Eukaryota</taxon>
        <taxon>Fungi</taxon>
        <taxon>Dikarya</taxon>
        <taxon>Basidiomycota</taxon>
        <taxon>Agaricomycotina</taxon>
        <taxon>Agaricomycetes</taxon>
        <taxon>Agaricomycetidae</taxon>
        <taxon>Agaricales</taxon>
        <taxon>Agaricineae</taxon>
        <taxon>Psathyrellaceae</taxon>
        <taxon>Candolleomyces</taxon>
    </lineage>
</organism>
<name>A0A4Q2DN52_9AGAR</name>
<keyword evidence="2" id="KW-1185">Reference proteome</keyword>
<dbReference type="EMBL" id="SDEE01000151">
    <property type="protein sequence ID" value="RXW20394.1"/>
    <property type="molecule type" value="Genomic_DNA"/>
</dbReference>
<proteinExistence type="predicted"/>
<sequence>MPKPYLLPRDIASYSSINLEHIIRQSSYPWNSSSLNSRKRVPVKDPFNDFNQSFLFVPGGRWVLWSQQSGCVWYQDPDFPLDALSEGVLIASPFDEVDTSQHLVNVMSTLAIDVSSELVEQGSANLKEFNLTVISNQLRTAIVIRVWKVKVDDSTATQQGFPPPTLVATEMLASFNEDPIGVFGTCSLFGTSIAYSVASFLRLIVIVTWDSKDVTERSNNLLYPRRYIETHRGVILYHLPGGRLFVVKDYTAACF</sequence>
<evidence type="ECO:0000313" key="2">
    <source>
        <dbReference type="Proteomes" id="UP000290288"/>
    </source>
</evidence>
<reference evidence="1 2" key="1">
    <citation type="submission" date="2019-01" db="EMBL/GenBank/DDBJ databases">
        <title>Draft genome sequence of Psathyrella aberdarensis IHI B618.</title>
        <authorList>
            <person name="Buettner E."/>
            <person name="Kellner H."/>
        </authorList>
    </citation>
    <scope>NUCLEOTIDE SEQUENCE [LARGE SCALE GENOMIC DNA]</scope>
    <source>
        <strain evidence="1 2">IHI B618</strain>
    </source>
</reference>
<comment type="caution">
    <text evidence="1">The sequence shown here is derived from an EMBL/GenBank/DDBJ whole genome shotgun (WGS) entry which is preliminary data.</text>
</comment>
<dbReference type="Proteomes" id="UP000290288">
    <property type="component" value="Unassembled WGS sequence"/>
</dbReference>
<dbReference type="AlphaFoldDB" id="A0A4Q2DN52"/>
<accession>A0A4Q2DN52</accession>